<dbReference type="RefSeq" id="WP_076200313.1">
    <property type="nucleotide sequence ID" value="NZ_CP019236.1"/>
</dbReference>
<keyword evidence="2" id="KW-1185">Reference proteome</keyword>
<accession>A0A1P8JXE6</accession>
<organism evidence="1 2">
    <name type="scientific">Rhodoferax koreensis</name>
    <dbReference type="NCBI Taxonomy" id="1842727"/>
    <lineage>
        <taxon>Bacteria</taxon>
        <taxon>Pseudomonadati</taxon>
        <taxon>Pseudomonadota</taxon>
        <taxon>Betaproteobacteria</taxon>
        <taxon>Burkholderiales</taxon>
        <taxon>Comamonadaceae</taxon>
        <taxon>Rhodoferax</taxon>
    </lineage>
</organism>
<protein>
    <submittedName>
        <fullName evidence="1">Uncharacterized protein</fullName>
    </submittedName>
</protein>
<dbReference type="OrthoDB" id="9175701at2"/>
<dbReference type="Proteomes" id="UP000186609">
    <property type="component" value="Chromosome"/>
</dbReference>
<reference evidence="1 2" key="1">
    <citation type="submission" date="2017-01" db="EMBL/GenBank/DDBJ databases">
        <authorList>
            <person name="Mah S.A."/>
            <person name="Swanson W.J."/>
            <person name="Moy G.W."/>
            <person name="Vacquier V.D."/>
        </authorList>
    </citation>
    <scope>NUCLEOTIDE SEQUENCE [LARGE SCALE GENOMIC DNA]</scope>
    <source>
        <strain evidence="1 2">DCY110</strain>
    </source>
</reference>
<name>A0A1P8JXE6_9BURK</name>
<gene>
    <name evidence="1" type="ORF">RD110_15535</name>
</gene>
<sequence>MSYPDAVRGKYDAAGKLRALIKDQFGLEEIALDGPAGGGSAGASKMTIGPDVTGNRPLAASDDNTVVPLASPGLTLTIPLGLDGADLNTRFACAIRLNGTSGFAFAAGVTVNDVLGPGTVYRAASAGRTVLLYGIAANKFELAGVDAAAPADDADFTAFMAAVTGNGGTVQTSSQNVQKAKIASLKANSSELWNLIRRANSCIGDFPATFVPLKKSVGGALDVNHSLVSGDYAENAGWSTDGSTKWIDTTYVPTEPTGGIHVYLRTPVTSSTTIRSVVAAADAAGQFGLSANTSGTGSGVSGNYRGKWGGAYAVTGPFNSGGMAAGFYSLIRSSATLARLYKNGVLAAEATTATTVAALATAFALFCRKTDTGQDNFLESGARISGYYFTDAMTDAQVLALYNVEQTAQTSLGRNV</sequence>
<proteinExistence type="predicted"/>
<evidence type="ECO:0000313" key="2">
    <source>
        <dbReference type="Proteomes" id="UP000186609"/>
    </source>
</evidence>
<dbReference type="STRING" id="1842727.RD110_15535"/>
<dbReference type="EMBL" id="CP019236">
    <property type="protein sequence ID" value="APW38434.1"/>
    <property type="molecule type" value="Genomic_DNA"/>
</dbReference>
<dbReference type="KEGG" id="rhy:RD110_15535"/>
<evidence type="ECO:0000313" key="1">
    <source>
        <dbReference type="EMBL" id="APW38434.1"/>
    </source>
</evidence>
<dbReference type="AlphaFoldDB" id="A0A1P8JXE6"/>